<dbReference type="PROSITE" id="PS50943">
    <property type="entry name" value="HTH_CROC1"/>
    <property type="match status" value="1"/>
</dbReference>
<dbReference type="InterPro" id="IPR010982">
    <property type="entry name" value="Lambda_DNA-bd_dom_sf"/>
</dbReference>
<gene>
    <name evidence="2" type="ORF">PFLmoz3_06317</name>
</gene>
<evidence type="ECO:0000259" key="1">
    <source>
        <dbReference type="PROSITE" id="PS50943"/>
    </source>
</evidence>
<sequence>MEGKFAFGEALRRARKGRQLSQEAFSEISSRTYLSTLERGLKSPTLEKIEAIASVLEVHPLTLLTSYYLIKDTYATPAVLLELIRSELTDSIKTKI</sequence>
<dbReference type="GO" id="GO:0003677">
    <property type="term" value="F:DNA binding"/>
    <property type="evidence" value="ECO:0007669"/>
    <property type="project" value="InterPro"/>
</dbReference>
<dbReference type="Pfam" id="PF01381">
    <property type="entry name" value="HTH_3"/>
    <property type="match status" value="1"/>
</dbReference>
<proteinExistence type="predicted"/>
<dbReference type="EMBL" id="LCYA01000337">
    <property type="protein sequence ID" value="KWV68641.1"/>
    <property type="molecule type" value="Genomic_DNA"/>
</dbReference>
<dbReference type="SMART" id="SM00530">
    <property type="entry name" value="HTH_XRE"/>
    <property type="match status" value="1"/>
</dbReference>
<dbReference type="CDD" id="cd00093">
    <property type="entry name" value="HTH_XRE"/>
    <property type="match status" value="1"/>
</dbReference>
<organism evidence="2 3">
    <name type="scientific">Pseudomonas fluorescens</name>
    <dbReference type="NCBI Taxonomy" id="294"/>
    <lineage>
        <taxon>Bacteria</taxon>
        <taxon>Pseudomonadati</taxon>
        <taxon>Pseudomonadota</taxon>
        <taxon>Gammaproteobacteria</taxon>
        <taxon>Pseudomonadales</taxon>
        <taxon>Pseudomonadaceae</taxon>
        <taxon>Pseudomonas</taxon>
    </lineage>
</organism>
<dbReference type="RefSeq" id="WP_060765492.1">
    <property type="nucleotide sequence ID" value="NZ_LCYA01000337.1"/>
</dbReference>
<evidence type="ECO:0000313" key="3">
    <source>
        <dbReference type="Proteomes" id="UP000061348"/>
    </source>
</evidence>
<name>A0A109KG48_PSEFL</name>
<dbReference type="AlphaFoldDB" id="A0A109KG48"/>
<accession>A0A109KG48</accession>
<feature type="domain" description="HTH cro/C1-type" evidence="1">
    <location>
        <begin position="11"/>
        <end position="63"/>
    </location>
</feature>
<reference evidence="2 3" key="1">
    <citation type="submission" date="2015-05" db="EMBL/GenBank/DDBJ databases">
        <title>A genomic and transcriptomic approach to investigate the blue pigment phenotype in Pseudomonas fluorescens.</title>
        <authorList>
            <person name="Andreani N.A."/>
            <person name="Cardazzo B."/>
        </authorList>
    </citation>
    <scope>NUCLEOTIDE SEQUENCE [LARGE SCALE GENOMIC DNA]</scope>
    <source>
        <strain evidence="2 3">Ps_22</strain>
    </source>
</reference>
<dbReference type="Gene3D" id="1.10.260.40">
    <property type="entry name" value="lambda repressor-like DNA-binding domains"/>
    <property type="match status" value="1"/>
</dbReference>
<protein>
    <submittedName>
        <fullName evidence="2">Helix-turn-helix domain protein</fullName>
    </submittedName>
</protein>
<dbReference type="InterPro" id="IPR001387">
    <property type="entry name" value="Cro/C1-type_HTH"/>
</dbReference>
<evidence type="ECO:0000313" key="2">
    <source>
        <dbReference type="EMBL" id="KWV68641.1"/>
    </source>
</evidence>
<dbReference type="Proteomes" id="UP000061348">
    <property type="component" value="Unassembled WGS sequence"/>
</dbReference>
<dbReference type="PATRIC" id="fig|294.194.peg.7039"/>
<dbReference type="SUPFAM" id="SSF47413">
    <property type="entry name" value="lambda repressor-like DNA-binding domains"/>
    <property type="match status" value="1"/>
</dbReference>
<comment type="caution">
    <text evidence="2">The sequence shown here is derived from an EMBL/GenBank/DDBJ whole genome shotgun (WGS) entry which is preliminary data.</text>
</comment>